<protein>
    <submittedName>
        <fullName evidence="7">Uncharacterized membrane protein YkvA, DUF1232 family</fullName>
    </submittedName>
</protein>
<keyword evidence="8" id="KW-1185">Reference proteome</keyword>
<evidence type="ECO:0000256" key="4">
    <source>
        <dbReference type="ARBA" id="ARBA00023136"/>
    </source>
</evidence>
<dbReference type="Proteomes" id="UP000199225">
    <property type="component" value="Unassembled WGS sequence"/>
</dbReference>
<evidence type="ECO:0000259" key="6">
    <source>
        <dbReference type="Pfam" id="PF06803"/>
    </source>
</evidence>
<sequence>MKRKFDPKKLYTDFMEKNRSTVKEYMSNPKKMKELFQLADEKAEKNEGYLQGAVGKVKLLASLLRAYKRGEYRDVSNKTIIMVVVTLLYFVTPVDAWPDFLPLGYVDDLALLGYTMRTINDDLMAFRDWKEKNEGDAEDPEIIQ</sequence>
<name>A0A1G8S4A6_9BACI</name>
<reference evidence="8" key="1">
    <citation type="submission" date="2016-10" db="EMBL/GenBank/DDBJ databases">
        <authorList>
            <person name="Varghese N."/>
            <person name="Submissions S."/>
        </authorList>
    </citation>
    <scope>NUCLEOTIDE SEQUENCE [LARGE SCALE GENOMIC DNA]</scope>
    <source>
        <strain evidence="8">DSM 4771</strain>
    </source>
</reference>
<dbReference type="Pfam" id="PF06803">
    <property type="entry name" value="DUF1232"/>
    <property type="match status" value="1"/>
</dbReference>
<accession>A0A1G8S4A6</accession>
<dbReference type="RefSeq" id="WP_176757444.1">
    <property type="nucleotide sequence ID" value="NZ_FNEV01000003.1"/>
</dbReference>
<evidence type="ECO:0000256" key="3">
    <source>
        <dbReference type="ARBA" id="ARBA00022989"/>
    </source>
</evidence>
<gene>
    <name evidence="7" type="ORF">SAMN04490247_1243</name>
</gene>
<dbReference type="GO" id="GO:0012505">
    <property type="term" value="C:endomembrane system"/>
    <property type="evidence" value="ECO:0007669"/>
    <property type="project" value="UniProtKB-SubCell"/>
</dbReference>
<keyword evidence="4 5" id="KW-0472">Membrane</keyword>
<proteinExistence type="predicted"/>
<feature type="domain" description="DUF1232" evidence="6">
    <location>
        <begin position="80"/>
        <end position="113"/>
    </location>
</feature>
<evidence type="ECO:0000313" key="7">
    <source>
        <dbReference type="EMBL" id="SDJ23982.1"/>
    </source>
</evidence>
<evidence type="ECO:0000313" key="8">
    <source>
        <dbReference type="Proteomes" id="UP000199225"/>
    </source>
</evidence>
<evidence type="ECO:0000256" key="5">
    <source>
        <dbReference type="SAM" id="Phobius"/>
    </source>
</evidence>
<evidence type="ECO:0000256" key="2">
    <source>
        <dbReference type="ARBA" id="ARBA00022692"/>
    </source>
</evidence>
<dbReference type="InterPro" id="IPR010652">
    <property type="entry name" value="DUF1232"/>
</dbReference>
<organism evidence="7 8">
    <name type="scientific">Salimicrobium halophilum</name>
    <dbReference type="NCBI Taxonomy" id="86666"/>
    <lineage>
        <taxon>Bacteria</taxon>
        <taxon>Bacillati</taxon>
        <taxon>Bacillota</taxon>
        <taxon>Bacilli</taxon>
        <taxon>Bacillales</taxon>
        <taxon>Bacillaceae</taxon>
        <taxon>Salimicrobium</taxon>
    </lineage>
</organism>
<dbReference type="AlphaFoldDB" id="A0A1G8S4A6"/>
<comment type="subcellular location">
    <subcellularLocation>
        <location evidence="1">Endomembrane system</location>
        <topology evidence="1">Multi-pass membrane protein</topology>
    </subcellularLocation>
</comment>
<evidence type="ECO:0000256" key="1">
    <source>
        <dbReference type="ARBA" id="ARBA00004127"/>
    </source>
</evidence>
<keyword evidence="3 5" id="KW-1133">Transmembrane helix</keyword>
<feature type="transmembrane region" description="Helical" evidence="5">
    <location>
        <begin position="75"/>
        <end position="92"/>
    </location>
</feature>
<dbReference type="EMBL" id="FNEV01000003">
    <property type="protein sequence ID" value="SDJ23982.1"/>
    <property type="molecule type" value="Genomic_DNA"/>
</dbReference>
<dbReference type="STRING" id="86666.SAMN04490247_1243"/>
<keyword evidence="2 5" id="KW-0812">Transmembrane</keyword>